<reference evidence="2" key="1">
    <citation type="submission" date="2020-04" db="EMBL/GenBank/DDBJ databases">
        <title>Deep metagenomics examines the oral microbiome during advanced dental caries in children, revealing novel taxa and co-occurrences with host molecules.</title>
        <authorList>
            <person name="Baker J.L."/>
            <person name="Morton J.T."/>
            <person name="Dinis M."/>
            <person name="Alvarez R."/>
            <person name="Tran N.C."/>
            <person name="Knight R."/>
            <person name="Edlund A."/>
        </authorList>
    </citation>
    <scope>NUCLEOTIDE SEQUENCE</scope>
    <source>
        <strain evidence="2">JCVI_23_bin.11</strain>
    </source>
</reference>
<keyword evidence="1" id="KW-0812">Transmembrane</keyword>
<dbReference type="AlphaFoldDB" id="A0A930E3B9"/>
<feature type="transmembrane region" description="Helical" evidence="1">
    <location>
        <begin position="29"/>
        <end position="50"/>
    </location>
</feature>
<dbReference type="RefSeq" id="WP_278476888.1">
    <property type="nucleotide sequence ID" value="NZ_JABZRE010000002.1"/>
</dbReference>
<organism evidence="2 3">
    <name type="scientific">Parvimonas micra</name>
    <dbReference type="NCBI Taxonomy" id="33033"/>
    <lineage>
        <taxon>Bacteria</taxon>
        <taxon>Bacillati</taxon>
        <taxon>Bacillota</taxon>
        <taxon>Tissierellia</taxon>
        <taxon>Tissierellales</taxon>
        <taxon>Peptoniphilaceae</taxon>
        <taxon>Parvimonas</taxon>
    </lineage>
</organism>
<sequence length="202" mass="23256">MLDLWIWMIEKLNLFKGFSGKEILRSFDLPIAFTFIILCVVFIFLGIHFLKDEVDSFAILWISILIGSFLTMLICLFTMPSDPTTLIKTDLVKETTTTLIPSEGVTETSLVLKESGEKVQPSTLKDGDELTLIVKVGENDFKKDFQYKKENLKIKKGDKDEISSGYIRKREFQDTIFNQTRTREENDVVLEMSTTDPFFVNE</sequence>
<gene>
    <name evidence="2" type="ORF">HXM94_01040</name>
</gene>
<evidence type="ECO:0000313" key="3">
    <source>
        <dbReference type="Proteomes" id="UP000758611"/>
    </source>
</evidence>
<dbReference type="EMBL" id="JABZRE010000002">
    <property type="protein sequence ID" value="MBF1306361.1"/>
    <property type="molecule type" value="Genomic_DNA"/>
</dbReference>
<feature type="transmembrane region" description="Helical" evidence="1">
    <location>
        <begin position="57"/>
        <end position="79"/>
    </location>
</feature>
<protein>
    <submittedName>
        <fullName evidence="2">Uncharacterized protein</fullName>
    </submittedName>
</protein>
<keyword evidence="1" id="KW-1133">Transmembrane helix</keyword>
<proteinExistence type="predicted"/>
<evidence type="ECO:0000256" key="1">
    <source>
        <dbReference type="SAM" id="Phobius"/>
    </source>
</evidence>
<accession>A0A930E3B9</accession>
<name>A0A930E3B9_9FIRM</name>
<comment type="caution">
    <text evidence="2">The sequence shown here is derived from an EMBL/GenBank/DDBJ whole genome shotgun (WGS) entry which is preliminary data.</text>
</comment>
<keyword evidence="1" id="KW-0472">Membrane</keyword>
<dbReference type="Proteomes" id="UP000758611">
    <property type="component" value="Unassembled WGS sequence"/>
</dbReference>
<evidence type="ECO:0000313" key="2">
    <source>
        <dbReference type="EMBL" id="MBF1306361.1"/>
    </source>
</evidence>